<dbReference type="EMBL" id="BGZK01000614">
    <property type="protein sequence ID" value="GBP53022.1"/>
    <property type="molecule type" value="Genomic_DNA"/>
</dbReference>
<evidence type="ECO:0000313" key="2">
    <source>
        <dbReference type="EMBL" id="GBP53022.1"/>
    </source>
</evidence>
<proteinExistence type="predicted"/>
<sequence length="229" mass="25319">MDKIGRAPSKKDDGFRPVSLPTSNAGTVNCSLGVNRSFREPNSRETPKKTELGQDGNSSTSVLREDLKTVMSIIRLVKAPRCPISHVLEKRAFWRRTSSHPHPTPRALLAQGSLNSRSDPAFTGEDITNKFKKITDWKRVSTALEEVDTSILNAVPDDIVSNKDIDTAIGAPTNHFGTVVVNCQRKVPVKSTRRSLPADVRELIRIKNAAQRRASAYPTPENRSRARAL</sequence>
<evidence type="ECO:0000256" key="1">
    <source>
        <dbReference type="SAM" id="MobiDB-lite"/>
    </source>
</evidence>
<comment type="caution">
    <text evidence="2">The sequence shown here is derived from an EMBL/GenBank/DDBJ whole genome shotgun (WGS) entry which is preliminary data.</text>
</comment>
<dbReference type="Proteomes" id="UP000299102">
    <property type="component" value="Unassembled WGS sequence"/>
</dbReference>
<organism evidence="2 3">
    <name type="scientific">Eumeta variegata</name>
    <name type="common">Bagworm moth</name>
    <name type="synonym">Eumeta japonica</name>
    <dbReference type="NCBI Taxonomy" id="151549"/>
    <lineage>
        <taxon>Eukaryota</taxon>
        <taxon>Metazoa</taxon>
        <taxon>Ecdysozoa</taxon>
        <taxon>Arthropoda</taxon>
        <taxon>Hexapoda</taxon>
        <taxon>Insecta</taxon>
        <taxon>Pterygota</taxon>
        <taxon>Neoptera</taxon>
        <taxon>Endopterygota</taxon>
        <taxon>Lepidoptera</taxon>
        <taxon>Glossata</taxon>
        <taxon>Ditrysia</taxon>
        <taxon>Tineoidea</taxon>
        <taxon>Psychidae</taxon>
        <taxon>Oiketicinae</taxon>
        <taxon>Eumeta</taxon>
    </lineage>
</organism>
<dbReference type="OrthoDB" id="7487383at2759"/>
<name>A0A4C1WR50_EUMVA</name>
<feature type="compositionally biased region" description="Basic and acidic residues" evidence="1">
    <location>
        <begin position="37"/>
        <end position="52"/>
    </location>
</feature>
<evidence type="ECO:0000313" key="3">
    <source>
        <dbReference type="Proteomes" id="UP000299102"/>
    </source>
</evidence>
<feature type="compositionally biased region" description="Basic and acidic residues" evidence="1">
    <location>
        <begin position="1"/>
        <end position="15"/>
    </location>
</feature>
<feature type="region of interest" description="Disordered" evidence="1">
    <location>
        <begin position="1"/>
        <end position="60"/>
    </location>
</feature>
<gene>
    <name evidence="2" type="ORF">EVAR_80984_1</name>
</gene>
<protein>
    <submittedName>
        <fullName evidence="2">Uncharacterized protein</fullName>
    </submittedName>
</protein>
<keyword evidence="3" id="KW-1185">Reference proteome</keyword>
<dbReference type="AlphaFoldDB" id="A0A4C1WR50"/>
<reference evidence="2 3" key="1">
    <citation type="journal article" date="2019" name="Commun. Biol.">
        <title>The bagworm genome reveals a unique fibroin gene that provides high tensile strength.</title>
        <authorList>
            <person name="Kono N."/>
            <person name="Nakamura H."/>
            <person name="Ohtoshi R."/>
            <person name="Tomita M."/>
            <person name="Numata K."/>
            <person name="Arakawa K."/>
        </authorList>
    </citation>
    <scope>NUCLEOTIDE SEQUENCE [LARGE SCALE GENOMIC DNA]</scope>
</reference>
<accession>A0A4C1WR50</accession>
<feature type="compositionally biased region" description="Polar residues" evidence="1">
    <location>
        <begin position="20"/>
        <end position="34"/>
    </location>
</feature>